<keyword evidence="2" id="KW-1133">Transmembrane helix</keyword>
<feature type="transmembrane region" description="Helical" evidence="2">
    <location>
        <begin position="34"/>
        <end position="62"/>
    </location>
</feature>
<gene>
    <name evidence="3" type="ORF">rCG_57175</name>
</gene>
<name>A6KPF5_RAT</name>
<feature type="region of interest" description="Disordered" evidence="1">
    <location>
        <begin position="1"/>
        <end position="25"/>
    </location>
</feature>
<keyword evidence="2" id="KW-0812">Transmembrane</keyword>
<dbReference type="AlphaFoldDB" id="A6KPF5"/>
<sequence>MARTMDRLEACNSPGTSGTPGDALPGPRVYARRWVFLLVVSLLSCSNAMVQGCWAGGAGSFLQPQRQLFSSRKTFLWLKKL</sequence>
<evidence type="ECO:0000313" key="3">
    <source>
        <dbReference type="EMBL" id="EDL84011.1"/>
    </source>
</evidence>
<dbReference type="EMBL" id="CH474079">
    <property type="protein sequence ID" value="EDL84011.1"/>
    <property type="molecule type" value="Genomic_DNA"/>
</dbReference>
<accession>A6KPF5</accession>
<protein>
    <submittedName>
        <fullName evidence="3">RCG57175</fullName>
    </submittedName>
</protein>
<reference evidence="3 4" key="1">
    <citation type="submission" date="2005-09" db="EMBL/GenBank/DDBJ databases">
        <authorList>
            <person name="Mural R.J."/>
            <person name="Li P.W."/>
            <person name="Adams M.D."/>
            <person name="Amanatides P.G."/>
            <person name="Baden-Tillson H."/>
            <person name="Barnstead M."/>
            <person name="Chin S.H."/>
            <person name="Dew I."/>
            <person name="Evans C.A."/>
            <person name="Ferriera S."/>
            <person name="Flanigan M."/>
            <person name="Fosler C."/>
            <person name="Glodek A."/>
            <person name="Gu Z."/>
            <person name="Holt R.A."/>
            <person name="Jennings D."/>
            <person name="Kraft C.L."/>
            <person name="Lu F."/>
            <person name="Nguyen T."/>
            <person name="Nusskern D.R."/>
            <person name="Pfannkoch C.M."/>
            <person name="Sitter C."/>
            <person name="Sutton G.G."/>
            <person name="Venter J.C."/>
            <person name="Wang Z."/>
            <person name="Woodage T."/>
            <person name="Zheng X.H."/>
            <person name="Zhong F."/>
        </authorList>
    </citation>
    <scope>NUCLEOTIDE SEQUENCE [LARGE SCALE GENOMIC DNA]</scope>
    <source>
        <strain>BN</strain>
        <strain evidence="4">Sprague-Dawley</strain>
    </source>
</reference>
<proteinExistence type="predicted"/>
<evidence type="ECO:0000256" key="2">
    <source>
        <dbReference type="SAM" id="Phobius"/>
    </source>
</evidence>
<dbReference type="Proteomes" id="UP000234681">
    <property type="component" value="Chromosome 14"/>
</dbReference>
<keyword evidence="2" id="KW-0472">Membrane</keyword>
<organism evidence="3 4">
    <name type="scientific">Rattus norvegicus</name>
    <name type="common">Rat</name>
    <dbReference type="NCBI Taxonomy" id="10116"/>
    <lineage>
        <taxon>Eukaryota</taxon>
        <taxon>Metazoa</taxon>
        <taxon>Chordata</taxon>
        <taxon>Craniata</taxon>
        <taxon>Vertebrata</taxon>
        <taxon>Euteleostomi</taxon>
        <taxon>Mammalia</taxon>
        <taxon>Eutheria</taxon>
        <taxon>Euarchontoglires</taxon>
        <taxon>Glires</taxon>
        <taxon>Rodentia</taxon>
        <taxon>Myomorpha</taxon>
        <taxon>Muroidea</taxon>
        <taxon>Muridae</taxon>
        <taxon>Murinae</taxon>
        <taxon>Rattus</taxon>
    </lineage>
</organism>
<evidence type="ECO:0000313" key="4">
    <source>
        <dbReference type="Proteomes" id="UP000234681"/>
    </source>
</evidence>
<evidence type="ECO:0000256" key="1">
    <source>
        <dbReference type="SAM" id="MobiDB-lite"/>
    </source>
</evidence>